<dbReference type="Proteomes" id="UP000054270">
    <property type="component" value="Unassembled WGS sequence"/>
</dbReference>
<name>A0A0D2PBL8_HYPSF</name>
<dbReference type="EMBL" id="KN817600">
    <property type="protein sequence ID" value="KJA17670.1"/>
    <property type="molecule type" value="Genomic_DNA"/>
</dbReference>
<dbReference type="AlphaFoldDB" id="A0A0D2PBL8"/>
<accession>A0A0D2PBL8</accession>
<dbReference type="OrthoDB" id="2788229at2759"/>
<evidence type="ECO:0008006" key="3">
    <source>
        <dbReference type="Google" id="ProtNLM"/>
    </source>
</evidence>
<evidence type="ECO:0000313" key="1">
    <source>
        <dbReference type="EMBL" id="KJA17670.1"/>
    </source>
</evidence>
<protein>
    <recommendedName>
        <fullName evidence="3">F-box domain-containing protein</fullName>
    </recommendedName>
</protein>
<keyword evidence="2" id="KW-1185">Reference proteome</keyword>
<dbReference type="STRING" id="945553.A0A0D2PBL8"/>
<reference evidence="2" key="1">
    <citation type="submission" date="2014-04" db="EMBL/GenBank/DDBJ databases">
        <title>Evolutionary Origins and Diversification of the Mycorrhizal Mutualists.</title>
        <authorList>
            <consortium name="DOE Joint Genome Institute"/>
            <consortium name="Mycorrhizal Genomics Consortium"/>
            <person name="Kohler A."/>
            <person name="Kuo A."/>
            <person name="Nagy L.G."/>
            <person name="Floudas D."/>
            <person name="Copeland A."/>
            <person name="Barry K.W."/>
            <person name="Cichocki N."/>
            <person name="Veneault-Fourrey C."/>
            <person name="LaButti K."/>
            <person name="Lindquist E.A."/>
            <person name="Lipzen A."/>
            <person name="Lundell T."/>
            <person name="Morin E."/>
            <person name="Murat C."/>
            <person name="Riley R."/>
            <person name="Ohm R."/>
            <person name="Sun H."/>
            <person name="Tunlid A."/>
            <person name="Henrissat B."/>
            <person name="Grigoriev I.V."/>
            <person name="Hibbett D.S."/>
            <person name="Martin F."/>
        </authorList>
    </citation>
    <scope>NUCLEOTIDE SEQUENCE [LARGE SCALE GENOMIC DNA]</scope>
    <source>
        <strain evidence="2">FD-334 SS-4</strain>
    </source>
</reference>
<evidence type="ECO:0000313" key="2">
    <source>
        <dbReference type="Proteomes" id="UP000054270"/>
    </source>
</evidence>
<organism evidence="1 2">
    <name type="scientific">Hypholoma sublateritium (strain FD-334 SS-4)</name>
    <dbReference type="NCBI Taxonomy" id="945553"/>
    <lineage>
        <taxon>Eukaryota</taxon>
        <taxon>Fungi</taxon>
        <taxon>Dikarya</taxon>
        <taxon>Basidiomycota</taxon>
        <taxon>Agaricomycotina</taxon>
        <taxon>Agaricomycetes</taxon>
        <taxon>Agaricomycetidae</taxon>
        <taxon>Agaricales</taxon>
        <taxon>Agaricineae</taxon>
        <taxon>Strophariaceae</taxon>
        <taxon>Hypholoma</taxon>
    </lineage>
</organism>
<gene>
    <name evidence="1" type="ORF">HYPSUDRAFT_46146</name>
</gene>
<proteinExistence type="predicted"/>
<sequence length="465" mass="53586">MERFSETKLFTGNSDAKISVDAKFISKPTLLFSQEVIEQFIDHLHDNKEALRECALVCRAWVPRSRYHLFESVTISPPRSTPIDGRYPFSDLIASLNHPLCTFASSVRKISISDPEYIVAWGAGSRKMADSNWINPFALHLDKLRSVTLLDVTLLHRVTVNCFKSITLIKPTFAIQITHLVLDVSYFPSRQSKEIMKIIHSFSSLAHLQIEYDNEDTDSHSNSWVSTDTTVSLEVLPSKQLKELVIYSHETVEIPLFIQLLLLWFRESQTRISTLSFSTLSIKSDDEIITTSPNPLARYLKFLGPSLKSLALTFNDFASIRHFHDSFEITQNTRINVLEVGYPKAFNTNQEVFEDLHFYSKLLPTFLSRVPTTTLTRIILNLWIQYLDQGFMHSVLQVENLRLKDTVVPWFSLDDLLIGPSFSVLTEVIFHVYRYNSFPWFEAKKYVESRLPKCKERGLLHIITI</sequence>